<evidence type="ECO:0008006" key="5">
    <source>
        <dbReference type="Google" id="ProtNLM"/>
    </source>
</evidence>
<keyword evidence="2" id="KW-1133">Transmembrane helix</keyword>
<sequence>MSDKAETNKLVIIGVAVLLLAVGSYFFFTGPETGGKFIQIQQFSVKECRQACNIYYGTGVVEDVGPVSIGDTSPPGSGGPPTGGPQAFEYAEACQQLCIMASDGDRDGYAGLPEGSITRMAKDFGLDPAQLEFPDLDCDDAQALMNPGQQEVQCNTLDDDCDGDIDENNPPYGCNAIDGKICTDSDGGSDPYTNGSIVYEKYDVNTGSLLATSYPSDMCLSYYNSAGQEVDGLREYYCDSVNDVQYEYYECSCSNGVCIDGDSDGYNSLVDCDDNDANVNPGSTQREYLRSPDYNCDGKLTSPVGTIFVHGTASTGNLGGLSGANTKCTAEAAAGGLTTSGVTWIALLSDSNNAIKDRLPDVHYRDIWGNSLATNKSDLLDGSLSIGIDRKTDGSRIVSSGNALVWTGSNQEGGNTWWRTQSYAVATCADWTSNRWQGIGGRTSDRSKNWIDTNVQWHCDWDNIYLYCVRTN</sequence>
<evidence type="ECO:0000256" key="2">
    <source>
        <dbReference type="SAM" id="Phobius"/>
    </source>
</evidence>
<evidence type="ECO:0000313" key="4">
    <source>
        <dbReference type="Proteomes" id="UP000604391"/>
    </source>
</evidence>
<feature type="region of interest" description="Disordered" evidence="1">
    <location>
        <begin position="66"/>
        <end position="86"/>
    </location>
</feature>
<feature type="transmembrane region" description="Helical" evidence="2">
    <location>
        <begin position="10"/>
        <end position="28"/>
    </location>
</feature>
<dbReference type="EMBL" id="DVAD01000009">
    <property type="protein sequence ID" value="HIJ99494.1"/>
    <property type="molecule type" value="Genomic_DNA"/>
</dbReference>
<dbReference type="Gene3D" id="3.10.100.10">
    <property type="entry name" value="Mannose-Binding Protein A, subunit A"/>
    <property type="match status" value="1"/>
</dbReference>
<reference evidence="3 4" key="1">
    <citation type="journal article" name="Nat. Commun.">
        <title>Undinarchaeota illuminate DPANN phylogeny and the impact of gene transfer on archaeal evolution.</title>
        <authorList>
            <person name="Dombrowski N."/>
            <person name="Williams T.A."/>
            <person name="Sun J."/>
            <person name="Woodcroft B.J."/>
            <person name="Lee J.H."/>
            <person name="Minh B.Q."/>
            <person name="Rinke C."/>
            <person name="Spang A."/>
        </authorList>
    </citation>
    <scope>NUCLEOTIDE SEQUENCE [LARGE SCALE GENOMIC DNA]</scope>
    <source>
        <strain evidence="3">MAG_bin17</strain>
    </source>
</reference>
<comment type="caution">
    <text evidence="3">The sequence shown here is derived from an EMBL/GenBank/DDBJ whole genome shotgun (WGS) entry which is preliminary data.</text>
</comment>
<name>A0A832X540_9ARCH</name>
<dbReference type="AlphaFoldDB" id="A0A832X540"/>
<evidence type="ECO:0000256" key="1">
    <source>
        <dbReference type="SAM" id="MobiDB-lite"/>
    </source>
</evidence>
<proteinExistence type="predicted"/>
<dbReference type="Proteomes" id="UP000604391">
    <property type="component" value="Unassembled WGS sequence"/>
</dbReference>
<accession>A0A832X540</accession>
<evidence type="ECO:0000313" key="3">
    <source>
        <dbReference type="EMBL" id="HIJ99494.1"/>
    </source>
</evidence>
<dbReference type="InterPro" id="IPR016187">
    <property type="entry name" value="CTDL_fold"/>
</dbReference>
<dbReference type="InterPro" id="IPR021655">
    <property type="entry name" value="Put_metal-bd"/>
</dbReference>
<protein>
    <recommendedName>
        <fullName evidence="5">DUF1554 domain-containing protein</fullName>
    </recommendedName>
</protein>
<dbReference type="Pfam" id="PF11617">
    <property type="entry name" value="Cu-binding_MopE"/>
    <property type="match status" value="2"/>
</dbReference>
<keyword evidence="2" id="KW-0812">Transmembrane</keyword>
<keyword evidence="2" id="KW-0472">Membrane</keyword>
<organism evidence="3 4">
    <name type="scientific">Candidatus Undinarchaeum marinum</name>
    <dbReference type="NCBI Taxonomy" id="2756141"/>
    <lineage>
        <taxon>Archaea</taxon>
        <taxon>Candidatus Undinarchaeota</taxon>
        <taxon>Candidatus Undinarchaeia</taxon>
        <taxon>Candidatus Undinarchaeales</taxon>
        <taxon>Candidatus Undinarchaeaceae</taxon>
        <taxon>Candidatus Undinarchaeum</taxon>
    </lineage>
</organism>
<dbReference type="InterPro" id="IPR016186">
    <property type="entry name" value="C-type_lectin-like/link_sf"/>
</dbReference>
<keyword evidence="4" id="KW-1185">Reference proteome</keyword>
<dbReference type="SUPFAM" id="SSF56436">
    <property type="entry name" value="C-type lectin-like"/>
    <property type="match status" value="1"/>
</dbReference>
<gene>
    <name evidence="3" type="ORF">H1011_01560</name>
</gene>